<evidence type="ECO:0000256" key="6">
    <source>
        <dbReference type="ARBA" id="ARBA00047984"/>
    </source>
</evidence>
<reference evidence="12" key="1">
    <citation type="submission" date="2016-11" db="EMBL/GenBank/DDBJ databases">
        <authorList>
            <person name="Guldener U."/>
        </authorList>
    </citation>
    <scope>NUCLEOTIDE SEQUENCE [LARGE SCALE GENOMIC DNA]</scope>
</reference>
<dbReference type="SMART" id="SM00490">
    <property type="entry name" value="HELICc"/>
    <property type="match status" value="1"/>
</dbReference>
<keyword evidence="1 7" id="KW-0547">Nucleotide-binding</keyword>
<dbReference type="PROSITE" id="PS51194">
    <property type="entry name" value="HELICASE_CTER"/>
    <property type="match status" value="1"/>
</dbReference>
<keyword evidence="3 7" id="KW-0347">Helicase</keyword>
<dbReference type="Pfam" id="PF00270">
    <property type="entry name" value="DEAD"/>
    <property type="match status" value="1"/>
</dbReference>
<evidence type="ECO:0000259" key="9">
    <source>
        <dbReference type="PROSITE" id="PS51192"/>
    </source>
</evidence>
<evidence type="ECO:0000256" key="1">
    <source>
        <dbReference type="ARBA" id="ARBA00022741"/>
    </source>
</evidence>
<dbReference type="SMART" id="SM00487">
    <property type="entry name" value="DEXDc"/>
    <property type="match status" value="1"/>
</dbReference>
<evidence type="ECO:0000313" key="12">
    <source>
        <dbReference type="Proteomes" id="UP000183365"/>
    </source>
</evidence>
<dbReference type="Gene3D" id="3.40.50.300">
    <property type="entry name" value="P-loop containing nucleotide triphosphate hydrolases"/>
    <property type="match status" value="2"/>
</dbReference>
<feature type="domain" description="Helicase ATP-binding" evidence="9">
    <location>
        <begin position="103"/>
        <end position="296"/>
    </location>
</feature>
<name>A0A1L0CTQ5_9ASCO</name>
<dbReference type="GO" id="GO:0003723">
    <property type="term" value="F:RNA binding"/>
    <property type="evidence" value="ECO:0007669"/>
    <property type="project" value="UniProtKB-UniRule"/>
</dbReference>
<keyword evidence="4 7" id="KW-0067">ATP-binding</keyword>
<evidence type="ECO:0000256" key="8">
    <source>
        <dbReference type="SAM" id="MobiDB-lite"/>
    </source>
</evidence>
<evidence type="ECO:0000256" key="2">
    <source>
        <dbReference type="ARBA" id="ARBA00022801"/>
    </source>
</evidence>
<gene>
    <name evidence="11" type="ORF">HGUI_00311</name>
</gene>
<dbReference type="InterPro" id="IPR001650">
    <property type="entry name" value="Helicase_C-like"/>
</dbReference>
<dbReference type="CDD" id="cd00268">
    <property type="entry name" value="DEADc"/>
    <property type="match status" value="1"/>
</dbReference>
<feature type="compositionally biased region" description="Basic and acidic residues" evidence="8">
    <location>
        <begin position="490"/>
        <end position="505"/>
    </location>
</feature>
<dbReference type="Proteomes" id="UP000183365">
    <property type="component" value="Unassembled WGS sequence"/>
</dbReference>
<evidence type="ECO:0000256" key="3">
    <source>
        <dbReference type="ARBA" id="ARBA00022806"/>
    </source>
</evidence>
<dbReference type="OrthoDB" id="360161at2759"/>
<sequence>MDIFKVLTRGTNIKSNSINKNYTKTTKKSSIEEDKELDFFHNQTKKNTSSNDHVEDEIIENEDISMKELLVRNHFNGKLIYNIDNHLLNVDKPTEIQSKSIKLSIESENTDVVGISPTGTGKTLAFMIPLISKIIMNSNDSNMNSLQSIIIAPTNDLAKQIFQVTENIVQGIVLNHKQNSKSNCKLEAQLLNSKLSNKLLFENVNNVKMPQILISTPKRLISALNKENTDVILEHLKVFVIDEFDQLFSNDFIKQTEKLLSLLDDRQHVNKWMYSATKPDERVFNNIMKKHMNKPELIECKYSSKLTSNIVKPKITESLVFVGNEQGKLLQLRQLQQNSQFIPPMLIFLESHSRCMALYNELKYNSIPMATLHSKMSINEREKVINEFKEGKVWVIITTDIMARGLDINGIRTIINYDIPKNKELYIHRLGRVGRGLTSYNTRGNKKIECECITLYSKIDAKDVIPIAKVMKQHGAEGIPDWLVEGRVRENKNKKDDKKMKREKISTVPGIIRKERRMKKEMIDASRKRKQEGIVRPEKKQKKI</sequence>
<feature type="compositionally biased region" description="Basic and acidic residues" evidence="8">
    <location>
        <begin position="518"/>
        <end position="538"/>
    </location>
</feature>
<keyword evidence="12" id="KW-1185">Reference proteome</keyword>
<proteinExistence type="inferred from homology"/>
<feature type="region of interest" description="Disordered" evidence="8">
    <location>
        <begin position="490"/>
        <end position="544"/>
    </location>
</feature>
<dbReference type="SUPFAM" id="SSF52540">
    <property type="entry name" value="P-loop containing nucleoside triphosphate hydrolases"/>
    <property type="match status" value="1"/>
</dbReference>
<evidence type="ECO:0000259" key="10">
    <source>
        <dbReference type="PROSITE" id="PS51194"/>
    </source>
</evidence>
<dbReference type="InterPro" id="IPR027417">
    <property type="entry name" value="P-loop_NTPase"/>
</dbReference>
<evidence type="ECO:0000256" key="4">
    <source>
        <dbReference type="ARBA" id="ARBA00022840"/>
    </source>
</evidence>
<dbReference type="PROSITE" id="PS51192">
    <property type="entry name" value="HELICASE_ATP_BIND_1"/>
    <property type="match status" value="1"/>
</dbReference>
<dbReference type="AlphaFoldDB" id="A0A1L0CTQ5"/>
<comment type="similarity">
    <text evidence="7">Belongs to the DEAD box helicase family.</text>
</comment>
<evidence type="ECO:0000256" key="7">
    <source>
        <dbReference type="RuleBase" id="RU365068"/>
    </source>
</evidence>
<accession>A0A1L0CTQ5</accession>
<dbReference type="GO" id="GO:0003724">
    <property type="term" value="F:RNA helicase activity"/>
    <property type="evidence" value="ECO:0007669"/>
    <property type="project" value="UniProtKB-EC"/>
</dbReference>
<protein>
    <recommendedName>
        <fullName evidence="7">ATP-dependent RNA helicase</fullName>
        <ecNumber evidence="7">3.6.4.13</ecNumber>
    </recommendedName>
</protein>
<feature type="domain" description="Helicase C-terminal" evidence="10">
    <location>
        <begin position="334"/>
        <end position="487"/>
    </location>
</feature>
<comment type="catalytic activity">
    <reaction evidence="6 7">
        <text>ATP + H2O = ADP + phosphate + H(+)</text>
        <dbReference type="Rhea" id="RHEA:13065"/>
        <dbReference type="ChEBI" id="CHEBI:15377"/>
        <dbReference type="ChEBI" id="CHEBI:15378"/>
        <dbReference type="ChEBI" id="CHEBI:30616"/>
        <dbReference type="ChEBI" id="CHEBI:43474"/>
        <dbReference type="ChEBI" id="CHEBI:456216"/>
        <dbReference type="EC" id="3.6.4.13"/>
    </reaction>
</comment>
<dbReference type="GO" id="GO:0070013">
    <property type="term" value="C:intracellular organelle lumen"/>
    <property type="evidence" value="ECO:0007669"/>
    <property type="project" value="UniProtKB-ARBA"/>
</dbReference>
<keyword evidence="5 7" id="KW-0694">RNA-binding</keyword>
<dbReference type="EMBL" id="FQNF01000004">
    <property type="protein sequence ID" value="SGZ38111.1"/>
    <property type="molecule type" value="Genomic_DNA"/>
</dbReference>
<keyword evidence="2 7" id="KW-0378">Hydrolase</keyword>
<dbReference type="EC" id="3.6.4.13" evidence="7"/>
<comment type="domain">
    <text evidence="7">The Q motif is unique to and characteristic of the DEAD box family of RNA helicases and controls ATP binding and hydrolysis.</text>
</comment>
<dbReference type="InterPro" id="IPR044742">
    <property type="entry name" value="DEAD/DEAH_RhlB"/>
</dbReference>
<comment type="function">
    <text evidence="7">RNA helicase.</text>
</comment>
<dbReference type="GO" id="GO:0016787">
    <property type="term" value="F:hydrolase activity"/>
    <property type="evidence" value="ECO:0007669"/>
    <property type="project" value="UniProtKB-KW"/>
</dbReference>
<evidence type="ECO:0000313" key="11">
    <source>
        <dbReference type="EMBL" id="SGZ38111.1"/>
    </source>
</evidence>
<dbReference type="VEuPathDB" id="FungiDB:HGUI_00311"/>
<evidence type="ECO:0000256" key="5">
    <source>
        <dbReference type="ARBA" id="ARBA00022884"/>
    </source>
</evidence>
<dbReference type="GO" id="GO:0005524">
    <property type="term" value="F:ATP binding"/>
    <property type="evidence" value="ECO:0007669"/>
    <property type="project" value="UniProtKB-UniRule"/>
</dbReference>
<dbReference type="Pfam" id="PF00271">
    <property type="entry name" value="Helicase_C"/>
    <property type="match status" value="1"/>
</dbReference>
<organism evidence="11 12">
    <name type="scientific">Hanseniaspora guilliermondii</name>
    <dbReference type="NCBI Taxonomy" id="56406"/>
    <lineage>
        <taxon>Eukaryota</taxon>
        <taxon>Fungi</taxon>
        <taxon>Dikarya</taxon>
        <taxon>Ascomycota</taxon>
        <taxon>Saccharomycotina</taxon>
        <taxon>Saccharomycetes</taxon>
        <taxon>Saccharomycodales</taxon>
        <taxon>Saccharomycodaceae</taxon>
        <taxon>Hanseniaspora</taxon>
    </lineage>
</organism>
<dbReference type="PANTHER" id="PTHR24031">
    <property type="entry name" value="RNA HELICASE"/>
    <property type="match status" value="1"/>
</dbReference>
<dbReference type="CDD" id="cd18787">
    <property type="entry name" value="SF2_C_DEAD"/>
    <property type="match status" value="1"/>
</dbReference>
<dbReference type="InterPro" id="IPR014001">
    <property type="entry name" value="Helicase_ATP-bd"/>
</dbReference>
<dbReference type="InterPro" id="IPR011545">
    <property type="entry name" value="DEAD/DEAH_box_helicase_dom"/>
</dbReference>